<gene>
    <name evidence="1" type="ORF">GGD55_004595</name>
</gene>
<dbReference type="EMBL" id="JACHBK010000011">
    <property type="protein sequence ID" value="MBB5537874.1"/>
    <property type="molecule type" value="Genomic_DNA"/>
</dbReference>
<reference evidence="1 2" key="1">
    <citation type="submission" date="2020-08" db="EMBL/GenBank/DDBJ databases">
        <title>Genomic Encyclopedia of Type Strains, Phase IV (KMG-V): Genome sequencing to study the core and pangenomes of soil and plant-associated prokaryotes.</title>
        <authorList>
            <person name="Whitman W."/>
        </authorList>
    </citation>
    <scope>NUCLEOTIDE SEQUENCE [LARGE SCALE GENOMIC DNA]</scope>
    <source>
        <strain evidence="1 2">SEMIA 4084</strain>
    </source>
</reference>
<protein>
    <submittedName>
        <fullName evidence="1">Galactose-1-phosphate uridylyltransferase</fullName>
    </submittedName>
</protein>
<name>A0A7W8XA54_9HYPH</name>
<organism evidence="1 2">
    <name type="scientific">Rhizobium giardinii</name>
    <dbReference type="NCBI Taxonomy" id="56731"/>
    <lineage>
        <taxon>Bacteria</taxon>
        <taxon>Pseudomonadati</taxon>
        <taxon>Pseudomonadota</taxon>
        <taxon>Alphaproteobacteria</taxon>
        <taxon>Hyphomicrobiales</taxon>
        <taxon>Rhizobiaceae</taxon>
        <taxon>Rhizobium/Agrobacterium group</taxon>
        <taxon>Rhizobium</taxon>
    </lineage>
</organism>
<dbReference type="AlphaFoldDB" id="A0A7W8XA54"/>
<keyword evidence="1" id="KW-0808">Transferase</keyword>
<comment type="caution">
    <text evidence="1">The sequence shown here is derived from an EMBL/GenBank/DDBJ whole genome shotgun (WGS) entry which is preliminary data.</text>
</comment>
<sequence>MTAQQATIPLSELKVSAESEIEEFHAITRLVVFARESAMLLDAEQTVYCLNLALEQIAKELRHRADNSSDVLSYFTDCVKRH</sequence>
<keyword evidence="2" id="KW-1185">Reference proteome</keyword>
<keyword evidence="1" id="KW-0548">Nucleotidyltransferase</keyword>
<accession>A0A7W8XA54</accession>
<dbReference type="RefSeq" id="WP_018329853.1">
    <property type="nucleotide sequence ID" value="NZ_JACHBK010000011.1"/>
</dbReference>
<proteinExistence type="predicted"/>
<dbReference type="GO" id="GO:0016779">
    <property type="term" value="F:nucleotidyltransferase activity"/>
    <property type="evidence" value="ECO:0007669"/>
    <property type="project" value="UniProtKB-KW"/>
</dbReference>
<evidence type="ECO:0000313" key="2">
    <source>
        <dbReference type="Proteomes" id="UP000585507"/>
    </source>
</evidence>
<dbReference type="Proteomes" id="UP000585507">
    <property type="component" value="Unassembled WGS sequence"/>
</dbReference>
<evidence type="ECO:0000313" key="1">
    <source>
        <dbReference type="EMBL" id="MBB5537874.1"/>
    </source>
</evidence>